<dbReference type="EMBL" id="BIFS01000001">
    <property type="protein sequence ID" value="GCE18010.1"/>
    <property type="molecule type" value="Genomic_DNA"/>
</dbReference>
<dbReference type="SUPFAM" id="SSF51735">
    <property type="entry name" value="NAD(P)-binding Rossmann-fold domains"/>
    <property type="match status" value="1"/>
</dbReference>
<proteinExistence type="predicted"/>
<accession>A0A402AFW1</accession>
<evidence type="ECO:0008006" key="3">
    <source>
        <dbReference type="Google" id="ProtNLM"/>
    </source>
</evidence>
<sequence>MIDGGRAFLHPIYIEDMIEAFLLCTRQAGAIGRSYNIAGSLPVTVHTLAQTIAHAQHLTLPRKSIPLWLARLAAATFALLPGIGGSEKAPLTHSRIDFLTHSRIYDISRAQRELGFIPTTALDVGIHQTTAWYQAHAYL</sequence>
<comment type="caution">
    <text evidence="1">The sequence shown here is derived from an EMBL/GenBank/DDBJ whole genome shotgun (WGS) entry which is preliminary data.</text>
</comment>
<organism evidence="1 2">
    <name type="scientific">Dictyobacter kobayashii</name>
    <dbReference type="NCBI Taxonomy" id="2014872"/>
    <lineage>
        <taxon>Bacteria</taxon>
        <taxon>Bacillati</taxon>
        <taxon>Chloroflexota</taxon>
        <taxon>Ktedonobacteria</taxon>
        <taxon>Ktedonobacterales</taxon>
        <taxon>Dictyobacteraceae</taxon>
        <taxon>Dictyobacter</taxon>
    </lineage>
</organism>
<dbReference type="InterPro" id="IPR036291">
    <property type="entry name" value="NAD(P)-bd_dom_sf"/>
</dbReference>
<dbReference type="Gene3D" id="3.40.50.720">
    <property type="entry name" value="NAD(P)-binding Rossmann-like Domain"/>
    <property type="match status" value="1"/>
</dbReference>
<evidence type="ECO:0000313" key="2">
    <source>
        <dbReference type="Proteomes" id="UP000287188"/>
    </source>
</evidence>
<dbReference type="Proteomes" id="UP000287188">
    <property type="component" value="Unassembled WGS sequence"/>
</dbReference>
<dbReference type="AlphaFoldDB" id="A0A402AFW1"/>
<protein>
    <recommendedName>
        <fullName evidence="3">3-beta hydroxysteroid dehydrogenase/isomerase domain-containing protein</fullName>
    </recommendedName>
</protein>
<keyword evidence="2" id="KW-1185">Reference proteome</keyword>
<gene>
    <name evidence="1" type="ORF">KDK_18100</name>
</gene>
<evidence type="ECO:0000313" key="1">
    <source>
        <dbReference type="EMBL" id="GCE18010.1"/>
    </source>
</evidence>
<name>A0A402AFW1_9CHLR</name>
<reference evidence="2" key="1">
    <citation type="submission" date="2018-12" db="EMBL/GenBank/DDBJ databases">
        <title>Tengunoibacter tsumagoiensis gen. nov., sp. nov., Dictyobacter kobayashii sp. nov., D. alpinus sp. nov., and D. joshuensis sp. nov. and description of Dictyobacteraceae fam. nov. within the order Ktedonobacterales isolated from Tengu-no-mugimeshi.</title>
        <authorList>
            <person name="Wang C.M."/>
            <person name="Zheng Y."/>
            <person name="Sakai Y."/>
            <person name="Toyoda A."/>
            <person name="Minakuchi Y."/>
            <person name="Abe K."/>
            <person name="Yokota A."/>
            <person name="Yabe S."/>
        </authorList>
    </citation>
    <scope>NUCLEOTIDE SEQUENCE [LARGE SCALE GENOMIC DNA]</scope>
    <source>
        <strain evidence="2">Uno11</strain>
    </source>
</reference>